<evidence type="ECO:0000313" key="2">
    <source>
        <dbReference type="Proteomes" id="UP000187203"/>
    </source>
</evidence>
<accession>A0A1R3J4V0</accession>
<dbReference type="EMBL" id="AWUE01016655">
    <property type="protein sequence ID" value="OMO89844.1"/>
    <property type="molecule type" value="Genomic_DNA"/>
</dbReference>
<reference evidence="2" key="1">
    <citation type="submission" date="2013-09" db="EMBL/GenBank/DDBJ databases">
        <title>Corchorus olitorius genome sequencing.</title>
        <authorList>
            <person name="Alam M."/>
            <person name="Haque M.S."/>
            <person name="Islam M.S."/>
            <person name="Emdad E.M."/>
            <person name="Islam M.M."/>
            <person name="Ahmed B."/>
            <person name="Halim A."/>
            <person name="Hossen Q.M.M."/>
            <person name="Hossain M.Z."/>
            <person name="Ahmed R."/>
            <person name="Khan M.M."/>
            <person name="Islam R."/>
            <person name="Rashid M.M."/>
            <person name="Khan S.A."/>
            <person name="Rahman M.S."/>
            <person name="Alam M."/>
            <person name="Yahiya A.S."/>
            <person name="Khan M.S."/>
            <person name="Azam M.S."/>
            <person name="Haque T."/>
            <person name="Lashkar M.Z.H."/>
            <person name="Akhand A.I."/>
            <person name="Morshed G."/>
            <person name="Roy S."/>
            <person name="Uddin K.S."/>
            <person name="Rabeya T."/>
            <person name="Hossain A.S."/>
            <person name="Chowdhury A."/>
            <person name="Snigdha A.R."/>
            <person name="Mortoza M.S."/>
            <person name="Matin S.A."/>
            <person name="Hoque S.M.E."/>
            <person name="Islam M.K."/>
            <person name="Roy D.K."/>
            <person name="Haider R."/>
            <person name="Moosa M.M."/>
            <person name="Elias S.M."/>
            <person name="Hasan A.M."/>
            <person name="Jahan S."/>
            <person name="Shafiuddin M."/>
            <person name="Mahmood N."/>
            <person name="Shommy N.S."/>
        </authorList>
    </citation>
    <scope>NUCLEOTIDE SEQUENCE [LARGE SCALE GENOMIC DNA]</scope>
    <source>
        <strain evidence="2">cv. O-4</strain>
    </source>
</reference>
<gene>
    <name evidence="1" type="ORF">COLO4_19567</name>
</gene>
<evidence type="ECO:0000313" key="1">
    <source>
        <dbReference type="EMBL" id="OMO89844.1"/>
    </source>
</evidence>
<comment type="caution">
    <text evidence="1">The sequence shown here is derived from an EMBL/GenBank/DDBJ whole genome shotgun (WGS) entry which is preliminary data.</text>
</comment>
<organism evidence="1 2">
    <name type="scientific">Corchorus olitorius</name>
    <dbReference type="NCBI Taxonomy" id="93759"/>
    <lineage>
        <taxon>Eukaryota</taxon>
        <taxon>Viridiplantae</taxon>
        <taxon>Streptophyta</taxon>
        <taxon>Embryophyta</taxon>
        <taxon>Tracheophyta</taxon>
        <taxon>Spermatophyta</taxon>
        <taxon>Magnoliopsida</taxon>
        <taxon>eudicotyledons</taxon>
        <taxon>Gunneridae</taxon>
        <taxon>Pentapetalae</taxon>
        <taxon>rosids</taxon>
        <taxon>malvids</taxon>
        <taxon>Malvales</taxon>
        <taxon>Malvaceae</taxon>
        <taxon>Grewioideae</taxon>
        <taxon>Apeibeae</taxon>
        <taxon>Corchorus</taxon>
    </lineage>
</organism>
<proteinExistence type="predicted"/>
<dbReference type="Proteomes" id="UP000187203">
    <property type="component" value="Unassembled WGS sequence"/>
</dbReference>
<keyword evidence="2" id="KW-1185">Reference proteome</keyword>
<sequence>MRVYCFLVRILWEDFSVECFCGNGGEPRDGVLLIEACVQPGGFCDSEGFCVFDSV</sequence>
<name>A0A1R3J4V0_9ROSI</name>
<dbReference type="AlphaFoldDB" id="A0A1R3J4V0"/>
<protein>
    <submittedName>
        <fullName evidence="1">Uncharacterized protein</fullName>
    </submittedName>
</protein>